<dbReference type="InterPro" id="IPR007029">
    <property type="entry name" value="YHS_dom"/>
</dbReference>
<dbReference type="EMBL" id="KF900920">
    <property type="protein sequence ID" value="AIF11550.1"/>
    <property type="molecule type" value="Genomic_DNA"/>
</dbReference>
<dbReference type="InterPro" id="IPR012348">
    <property type="entry name" value="RNR-like"/>
</dbReference>
<dbReference type="SMART" id="SM00746">
    <property type="entry name" value="TRASH"/>
    <property type="match status" value="1"/>
</dbReference>
<dbReference type="Gene3D" id="1.10.620.20">
    <property type="entry name" value="Ribonucleotide Reductase, subunit A"/>
    <property type="match status" value="1"/>
</dbReference>
<feature type="domain" description="TRASH" evidence="1">
    <location>
        <begin position="17"/>
        <end position="54"/>
    </location>
</feature>
<reference evidence="2" key="1">
    <citation type="journal article" date="2014" name="Genome Biol. Evol.">
        <title>Pangenome evidence for extensive interdomain horizontal transfer affecting lineage core and shell genes in uncultured planktonic thaumarchaeota and euryarchaeota.</title>
        <authorList>
            <person name="Deschamps P."/>
            <person name="Zivanovic Y."/>
            <person name="Moreira D."/>
            <person name="Rodriguez-Valera F."/>
            <person name="Lopez-Garcia P."/>
        </authorList>
    </citation>
    <scope>NUCLEOTIDE SEQUENCE</scope>
</reference>
<dbReference type="InterPro" id="IPR009078">
    <property type="entry name" value="Ferritin-like_SF"/>
</dbReference>
<protein>
    <recommendedName>
        <fullName evidence="1">TRASH domain-containing protein</fullName>
    </recommendedName>
</protein>
<evidence type="ECO:0000259" key="1">
    <source>
        <dbReference type="SMART" id="SM00746"/>
    </source>
</evidence>
<dbReference type="Pfam" id="PF04945">
    <property type="entry name" value="YHS"/>
    <property type="match status" value="1"/>
</dbReference>
<sequence length="61" mass="7226">MNNILIDYIKNITMPVDPVCGIEMDETLALVHEHEDKKYYFCCNGCKRIFIKKPKKYKNKS</sequence>
<accession>A0A075H8T5</accession>
<dbReference type="SUPFAM" id="SSF47240">
    <property type="entry name" value="Ferritin-like"/>
    <property type="match status" value="1"/>
</dbReference>
<evidence type="ECO:0000313" key="2">
    <source>
        <dbReference type="EMBL" id="AIF11550.1"/>
    </source>
</evidence>
<proteinExistence type="predicted"/>
<dbReference type="InterPro" id="IPR011017">
    <property type="entry name" value="TRASH_dom"/>
</dbReference>
<name>A0A075H8T5_9ARCH</name>
<dbReference type="GO" id="GO:0016491">
    <property type="term" value="F:oxidoreductase activity"/>
    <property type="evidence" value="ECO:0007669"/>
    <property type="project" value="InterPro"/>
</dbReference>
<organism evidence="2">
    <name type="scientific">uncultured marine thaumarchaeote KM3_52_H04</name>
    <dbReference type="NCBI Taxonomy" id="1456178"/>
    <lineage>
        <taxon>Archaea</taxon>
        <taxon>Nitrososphaerota</taxon>
        <taxon>environmental samples</taxon>
    </lineage>
</organism>
<dbReference type="AlphaFoldDB" id="A0A075H8T5"/>